<sequence length="587" mass="66398">MRIAVLDEEKCQPKKCSKECYNFCPRVRSGDETIKFERGRDKPIINEELCSGCNICVRKCPFDAIKIINLPEELEENPVHRYGKNGFALYKLPIPIEESVTGILGSNGIGKTTAVNILAGELKPNLGREEEPSWEEIIDRFSGSVLQRHFKKIHKDEIDVSYKPQYINHLPSVHEGEVNDLLESVDERNELDNITEFLGLRGILNRDIDVLSGGELQRVAIAACLSREADLYFLDEVTPYLDIYQRKRVAKLVKEISEEKTILVVEHDLAILDLISENIHLAYGEPGGYGVLTKPKGTRRGINQYLEGFLPEENIRIRKDKIGFKNSTVINKEFGKTLGEYSSFEKRYEDFVLNVESGKLYEGETIGIVGPNAIGKSTMVKVFAGKSKPTSGKINLDLDISYKPQYIEADFEGKVETFLSTITDKFGSSYYKTRILKPLSLSNILGQKITDLSGGELQRVAIAACLSREADLYILDEPSAHLDVEQRALATKTIKRETSQANKTAMVVDHDIYMIDLLSDRLLVFEGEPGKKGKAKGPFKMKKGMNIFLRDLDITFRRDEDTNRPRINKAGSNLDRKQKKTNNYYYT</sequence>
<evidence type="ECO:0000259" key="4">
    <source>
        <dbReference type="PROSITE" id="PS51379"/>
    </source>
</evidence>
<dbReference type="NCBIfam" id="NF009945">
    <property type="entry name" value="PRK13409.1"/>
    <property type="match status" value="1"/>
</dbReference>
<dbReference type="STRING" id="1903181.BTN85_1380"/>
<evidence type="ECO:0000313" key="5">
    <source>
        <dbReference type="EMBL" id="OKY78876.1"/>
    </source>
</evidence>
<dbReference type="PROSITE" id="PS00198">
    <property type="entry name" value="4FE4S_FER_1"/>
    <property type="match status" value="1"/>
</dbReference>
<dbReference type="InterPro" id="IPR003439">
    <property type="entry name" value="ABC_transporter-like_ATP-bd"/>
</dbReference>
<proteinExistence type="predicted"/>
<dbReference type="FunFam" id="3.40.50.300:FF:001546">
    <property type="entry name" value="RNase L inhibitor homolog"/>
    <property type="match status" value="1"/>
</dbReference>
<organism evidence="5 6">
    <name type="scientific">Methanohalarchaeum thermophilum</name>
    <dbReference type="NCBI Taxonomy" id="1903181"/>
    <lineage>
        <taxon>Archaea</taxon>
        <taxon>Methanobacteriati</taxon>
        <taxon>Methanobacteriota</taxon>
        <taxon>Methanonatronarchaeia</taxon>
        <taxon>Methanonatronarchaeales</taxon>
        <taxon>Methanonatronarchaeaceae</taxon>
        <taxon>Candidatus Methanohalarchaeum</taxon>
    </lineage>
</organism>
<dbReference type="Gene3D" id="3.40.50.300">
    <property type="entry name" value="P-loop containing nucleotide triphosphate hydrolases"/>
    <property type="match status" value="2"/>
</dbReference>
<dbReference type="InParanoid" id="A0A1Q6DWY8"/>
<dbReference type="PRINTS" id="PR01868">
    <property type="entry name" value="ABCEFAMILY"/>
</dbReference>
<dbReference type="PROSITE" id="PS51379">
    <property type="entry name" value="4FE4S_FER_2"/>
    <property type="match status" value="1"/>
</dbReference>
<dbReference type="GO" id="GO:0016491">
    <property type="term" value="F:oxidoreductase activity"/>
    <property type="evidence" value="ECO:0007669"/>
    <property type="project" value="UniProtKB-ARBA"/>
</dbReference>
<dbReference type="GO" id="GO:0003743">
    <property type="term" value="F:translation initiation factor activity"/>
    <property type="evidence" value="ECO:0007669"/>
    <property type="project" value="UniProtKB-KW"/>
</dbReference>
<dbReference type="InterPro" id="IPR017871">
    <property type="entry name" value="ABC_transporter-like_CS"/>
</dbReference>
<keyword evidence="6" id="KW-1185">Reference proteome</keyword>
<dbReference type="InterPro" id="IPR017896">
    <property type="entry name" value="4Fe4S_Fe-S-bd"/>
</dbReference>
<keyword evidence="1" id="KW-0547">Nucleotide-binding</keyword>
<dbReference type="AlphaFoldDB" id="A0A1Q6DWY8"/>
<dbReference type="PROSITE" id="PS00211">
    <property type="entry name" value="ABC_TRANSPORTER_1"/>
    <property type="match status" value="2"/>
</dbReference>
<gene>
    <name evidence="5" type="ORF">BTN85_1380</name>
</gene>
<evidence type="ECO:0000256" key="1">
    <source>
        <dbReference type="ARBA" id="ARBA00022741"/>
    </source>
</evidence>
<dbReference type="GO" id="GO:0016887">
    <property type="term" value="F:ATP hydrolysis activity"/>
    <property type="evidence" value="ECO:0007669"/>
    <property type="project" value="InterPro"/>
</dbReference>
<keyword evidence="5" id="KW-0396">Initiation factor</keyword>
<dbReference type="InterPro" id="IPR017900">
    <property type="entry name" value="4Fe4S_Fe_S_CS"/>
</dbReference>
<dbReference type="InterPro" id="IPR003593">
    <property type="entry name" value="AAA+_ATPase"/>
</dbReference>
<dbReference type="InterPro" id="IPR007209">
    <property type="entry name" value="RNaseL-inhib-like_metal-bd_dom"/>
</dbReference>
<feature type="domain" description="4Fe-4S ferredoxin-type" evidence="4">
    <location>
        <begin position="41"/>
        <end position="70"/>
    </location>
</feature>
<accession>A0A1Q6DWY8</accession>
<feature type="domain" description="ABC transporter" evidence="3">
    <location>
        <begin position="338"/>
        <end position="551"/>
    </location>
</feature>
<dbReference type="InterPro" id="IPR013283">
    <property type="entry name" value="RLI1"/>
</dbReference>
<name>A0A1Q6DWY8_METT1</name>
<dbReference type="Pfam" id="PF00005">
    <property type="entry name" value="ABC_tran"/>
    <property type="match status" value="2"/>
</dbReference>
<evidence type="ECO:0000259" key="3">
    <source>
        <dbReference type="PROSITE" id="PS50893"/>
    </source>
</evidence>
<protein>
    <submittedName>
        <fullName evidence="5">Translation initiation factor RLI1 containing Fe-S and AAA+ ATPase domain</fullName>
    </submittedName>
</protein>
<feature type="domain" description="ABC transporter" evidence="3">
    <location>
        <begin position="74"/>
        <end position="308"/>
    </location>
</feature>
<dbReference type="InterPro" id="IPR027417">
    <property type="entry name" value="P-loop_NTPase"/>
</dbReference>
<evidence type="ECO:0000313" key="6">
    <source>
        <dbReference type="Proteomes" id="UP000185744"/>
    </source>
</evidence>
<dbReference type="PANTHER" id="PTHR19248">
    <property type="entry name" value="ATP-BINDING TRANSPORT PROTEIN-RELATED"/>
    <property type="match status" value="1"/>
</dbReference>
<dbReference type="Proteomes" id="UP000185744">
    <property type="component" value="Unassembled WGS sequence"/>
</dbReference>
<dbReference type="SMART" id="SM00382">
    <property type="entry name" value="AAA"/>
    <property type="match status" value="2"/>
</dbReference>
<comment type="caution">
    <text evidence="5">The sequence shown here is derived from an EMBL/GenBank/DDBJ whole genome shotgun (WGS) entry which is preliminary data.</text>
</comment>
<dbReference type="FunCoup" id="A0A1Q6DWY8">
    <property type="interactions" value="194"/>
</dbReference>
<dbReference type="Pfam" id="PF00037">
    <property type="entry name" value="Fer4"/>
    <property type="match status" value="1"/>
</dbReference>
<reference evidence="5" key="1">
    <citation type="submission" date="2016-12" db="EMBL/GenBank/DDBJ databases">
        <title>Discovery of methanogenic haloarchaea.</title>
        <authorList>
            <person name="Sorokin D.Y."/>
            <person name="Makarova K.S."/>
            <person name="Abbas B."/>
            <person name="Ferrer M."/>
            <person name="Golyshin P.N."/>
        </authorList>
    </citation>
    <scope>NUCLEOTIDE SEQUENCE [LARGE SCALE GENOMIC DNA]</scope>
    <source>
        <strain evidence="5">HMET1</strain>
    </source>
</reference>
<dbReference type="PROSITE" id="PS50893">
    <property type="entry name" value="ABC_TRANSPORTER_2"/>
    <property type="match status" value="2"/>
</dbReference>
<dbReference type="GO" id="GO:0005524">
    <property type="term" value="F:ATP binding"/>
    <property type="evidence" value="ECO:0007669"/>
    <property type="project" value="UniProtKB-KW"/>
</dbReference>
<keyword evidence="5" id="KW-0648">Protein biosynthesis</keyword>
<evidence type="ECO:0000256" key="2">
    <source>
        <dbReference type="ARBA" id="ARBA00022840"/>
    </source>
</evidence>
<dbReference type="SUPFAM" id="SSF52540">
    <property type="entry name" value="P-loop containing nucleoside triphosphate hydrolases"/>
    <property type="match status" value="2"/>
</dbReference>
<keyword evidence="2" id="KW-0067">ATP-binding</keyword>
<dbReference type="SUPFAM" id="SSF54862">
    <property type="entry name" value="4Fe-4S ferredoxins"/>
    <property type="match status" value="1"/>
</dbReference>
<dbReference type="Pfam" id="PF04068">
    <property type="entry name" value="Fer4_RLI"/>
    <property type="match status" value="1"/>
</dbReference>
<dbReference type="EMBL" id="MSDW01000001">
    <property type="protein sequence ID" value="OKY78876.1"/>
    <property type="molecule type" value="Genomic_DNA"/>
</dbReference>